<dbReference type="RefSeq" id="XP_014157049.1">
    <property type="nucleotide sequence ID" value="XM_014301574.1"/>
</dbReference>
<reference evidence="2 3" key="1">
    <citation type="submission" date="2011-02" db="EMBL/GenBank/DDBJ databases">
        <title>The Genome Sequence of Sphaeroforma arctica JP610.</title>
        <authorList>
            <consortium name="The Broad Institute Genome Sequencing Platform"/>
            <person name="Russ C."/>
            <person name="Cuomo C."/>
            <person name="Young S.K."/>
            <person name="Zeng Q."/>
            <person name="Gargeya S."/>
            <person name="Alvarado L."/>
            <person name="Berlin A."/>
            <person name="Chapman S.B."/>
            <person name="Chen Z."/>
            <person name="Freedman E."/>
            <person name="Gellesch M."/>
            <person name="Goldberg J."/>
            <person name="Griggs A."/>
            <person name="Gujja S."/>
            <person name="Heilman E."/>
            <person name="Heiman D."/>
            <person name="Howarth C."/>
            <person name="Mehta T."/>
            <person name="Neiman D."/>
            <person name="Pearson M."/>
            <person name="Roberts A."/>
            <person name="Saif S."/>
            <person name="Shea T."/>
            <person name="Shenoy N."/>
            <person name="Sisk P."/>
            <person name="Stolte C."/>
            <person name="Sykes S."/>
            <person name="White J."/>
            <person name="Yandava C."/>
            <person name="Burger G."/>
            <person name="Gray M.W."/>
            <person name="Holland P.W.H."/>
            <person name="King N."/>
            <person name="Lang F.B.F."/>
            <person name="Roger A.J."/>
            <person name="Ruiz-Trillo I."/>
            <person name="Haas B."/>
            <person name="Nusbaum C."/>
            <person name="Birren B."/>
        </authorList>
    </citation>
    <scope>NUCLEOTIDE SEQUENCE [LARGE SCALE GENOMIC DNA]</scope>
    <source>
        <strain evidence="2 3">JP610</strain>
    </source>
</reference>
<dbReference type="Proteomes" id="UP000054560">
    <property type="component" value="Unassembled WGS sequence"/>
</dbReference>
<evidence type="ECO:0000313" key="2">
    <source>
        <dbReference type="EMBL" id="KNC83147.1"/>
    </source>
</evidence>
<name>A0A0L0G1Z0_9EUKA</name>
<evidence type="ECO:0000256" key="1">
    <source>
        <dbReference type="SAM" id="MobiDB-lite"/>
    </source>
</evidence>
<dbReference type="EMBL" id="KQ241860">
    <property type="protein sequence ID" value="KNC83147.1"/>
    <property type="molecule type" value="Genomic_DNA"/>
</dbReference>
<proteinExistence type="predicted"/>
<dbReference type="GeneID" id="25905102"/>
<feature type="region of interest" description="Disordered" evidence="1">
    <location>
        <begin position="317"/>
        <end position="346"/>
    </location>
</feature>
<protein>
    <submittedName>
        <fullName evidence="2">Uncharacterized protein</fullName>
    </submittedName>
</protein>
<gene>
    <name evidence="2" type="ORF">SARC_04598</name>
</gene>
<feature type="compositionally biased region" description="Low complexity" evidence="1">
    <location>
        <begin position="325"/>
        <end position="339"/>
    </location>
</feature>
<accession>A0A0L0G1Z0</accession>
<dbReference type="AlphaFoldDB" id="A0A0L0G1Z0"/>
<keyword evidence="3" id="KW-1185">Reference proteome</keyword>
<sequence>MATSAMRLEIDKNIWQSNHVLMSRFVSKLEQTAPVAIPTLHKMRVGIHDQQPERCMPLVDAELRRRHDQAINDCGDDEKDKLIQISLYISDLELMRSRLENCEDIIEFTTQCNDLFLATSMPLYQYPALARRLLDSTDATEKTKAVLNNIRDSETQTTRHFTDPEQFNRIITDRLRSHPVDYILEKFINDMQNKKMNVEVRTERVHKTMAMLEERYCNSDKEPIHLQILKVQRYLALKYYGLQSVVDKDKQPDGSEGHLSDIEHTKFYTMTENHIRIASVTQAERMLRDQARAANNANKRNNTQANTQVEDNFMNANKRHKTDNGTHNQHKQGGQTQKQKGAREERACPTVMNRHPHIGTANVPRRKHIKLRRLRNKPGKMCR</sequence>
<evidence type="ECO:0000313" key="3">
    <source>
        <dbReference type="Proteomes" id="UP000054560"/>
    </source>
</evidence>
<organism evidence="2 3">
    <name type="scientific">Sphaeroforma arctica JP610</name>
    <dbReference type="NCBI Taxonomy" id="667725"/>
    <lineage>
        <taxon>Eukaryota</taxon>
        <taxon>Ichthyosporea</taxon>
        <taxon>Ichthyophonida</taxon>
        <taxon>Sphaeroforma</taxon>
    </lineage>
</organism>